<reference evidence="1 2" key="1">
    <citation type="submission" date="2018-08" db="EMBL/GenBank/DDBJ databases">
        <title>Genome and evolution of the arbuscular mycorrhizal fungus Diversispora epigaea (formerly Glomus versiforme) and its bacterial endosymbionts.</title>
        <authorList>
            <person name="Sun X."/>
            <person name="Fei Z."/>
            <person name="Harrison M."/>
        </authorList>
    </citation>
    <scope>NUCLEOTIDE SEQUENCE [LARGE SCALE GENOMIC DNA]</scope>
    <source>
        <strain evidence="1 2">IT104</strain>
    </source>
</reference>
<dbReference type="AlphaFoldDB" id="A0A397IMY8"/>
<comment type="caution">
    <text evidence="1">The sequence shown here is derived from an EMBL/GenBank/DDBJ whole genome shotgun (WGS) entry which is preliminary data.</text>
</comment>
<accession>A0A397IMY8</accession>
<proteinExistence type="predicted"/>
<evidence type="ECO:0008006" key="3">
    <source>
        <dbReference type="Google" id="ProtNLM"/>
    </source>
</evidence>
<name>A0A397IMY8_9GLOM</name>
<evidence type="ECO:0000313" key="1">
    <source>
        <dbReference type="EMBL" id="RHZ75116.1"/>
    </source>
</evidence>
<dbReference type="Proteomes" id="UP000266861">
    <property type="component" value="Unassembled WGS sequence"/>
</dbReference>
<dbReference type="EMBL" id="PQFF01000202">
    <property type="protein sequence ID" value="RHZ75116.1"/>
    <property type="molecule type" value="Genomic_DNA"/>
</dbReference>
<sequence length="122" mass="14782">MIVANELEIHLLHESALVSILKRDDLQMKESEIWDYLIRWGTARNLTLLKNLEEWSDENFNTLKATLRQCLPLVRYFHISNSDVMYKIKPYRKILDKQLWNDWKQHLILPDLTIKNKNYQKE</sequence>
<evidence type="ECO:0000313" key="2">
    <source>
        <dbReference type="Proteomes" id="UP000266861"/>
    </source>
</evidence>
<dbReference type="OrthoDB" id="2436510at2759"/>
<gene>
    <name evidence="1" type="ORF">Glove_217g46</name>
</gene>
<organism evidence="1 2">
    <name type="scientific">Diversispora epigaea</name>
    <dbReference type="NCBI Taxonomy" id="1348612"/>
    <lineage>
        <taxon>Eukaryota</taxon>
        <taxon>Fungi</taxon>
        <taxon>Fungi incertae sedis</taxon>
        <taxon>Mucoromycota</taxon>
        <taxon>Glomeromycotina</taxon>
        <taxon>Glomeromycetes</taxon>
        <taxon>Diversisporales</taxon>
        <taxon>Diversisporaceae</taxon>
        <taxon>Diversispora</taxon>
    </lineage>
</organism>
<keyword evidence="2" id="KW-1185">Reference proteome</keyword>
<protein>
    <recommendedName>
        <fullName evidence="3">BACK domain-containing protein</fullName>
    </recommendedName>
</protein>